<evidence type="ECO:0000256" key="1">
    <source>
        <dbReference type="SAM" id="MobiDB-lite"/>
    </source>
</evidence>
<dbReference type="EMBL" id="FNNQ01000001">
    <property type="protein sequence ID" value="SDW03461.1"/>
    <property type="molecule type" value="Genomic_DNA"/>
</dbReference>
<reference evidence="2 3" key="1">
    <citation type="submission" date="2016-10" db="EMBL/GenBank/DDBJ databases">
        <authorList>
            <person name="de Groot N.N."/>
        </authorList>
    </citation>
    <scope>NUCLEOTIDE SEQUENCE [LARGE SCALE GENOMIC DNA]</scope>
    <source>
        <strain evidence="2 3">DSM 45610</strain>
    </source>
</reference>
<feature type="region of interest" description="Disordered" evidence="1">
    <location>
        <begin position="36"/>
        <end position="67"/>
    </location>
</feature>
<gene>
    <name evidence="2" type="ORF">SAMN05444487_101142</name>
</gene>
<feature type="compositionally biased region" description="Gly residues" evidence="1">
    <location>
        <begin position="53"/>
        <end position="67"/>
    </location>
</feature>
<evidence type="ECO:0000313" key="2">
    <source>
        <dbReference type="EMBL" id="SDW03461.1"/>
    </source>
</evidence>
<dbReference type="STRING" id="1048340.SAMN05444487_101142"/>
<proteinExistence type="predicted"/>
<accession>A0A1H2Q8J4</accession>
<name>A0A1H2Q8J4_9BACL</name>
<protein>
    <submittedName>
        <fullName evidence="2">Uncharacterized protein</fullName>
    </submittedName>
</protein>
<dbReference type="AlphaFoldDB" id="A0A1H2Q8J4"/>
<evidence type="ECO:0000313" key="3">
    <source>
        <dbReference type="Proteomes" id="UP000198534"/>
    </source>
</evidence>
<organism evidence="2 3">
    <name type="scientific">Marininema mesophilum</name>
    <dbReference type="NCBI Taxonomy" id="1048340"/>
    <lineage>
        <taxon>Bacteria</taxon>
        <taxon>Bacillati</taxon>
        <taxon>Bacillota</taxon>
        <taxon>Bacilli</taxon>
        <taxon>Bacillales</taxon>
        <taxon>Thermoactinomycetaceae</taxon>
        <taxon>Marininema</taxon>
    </lineage>
</organism>
<keyword evidence="3" id="KW-1185">Reference proteome</keyword>
<dbReference type="Proteomes" id="UP000198534">
    <property type="component" value="Unassembled WGS sequence"/>
</dbReference>
<sequence length="67" mass="6901">MVLMGIILCVVLWLAALYNTRSSRKKSHIKSRFFGVGDWGSDDGGFDSDSGWDSGGDSGGSDGGGGG</sequence>